<evidence type="ECO:0000256" key="46">
    <source>
        <dbReference type="ARBA" id="ARBA00047631"/>
    </source>
</evidence>
<feature type="transmembrane region" description="Helical" evidence="48">
    <location>
        <begin position="2069"/>
        <end position="2099"/>
    </location>
</feature>
<dbReference type="InterPro" id="IPR043502">
    <property type="entry name" value="DNA/RNA_pol_sf"/>
</dbReference>
<dbReference type="PROSITE" id="PS50507">
    <property type="entry name" value="RDRP_SSRNA_POS"/>
    <property type="match status" value="1"/>
</dbReference>
<dbReference type="InterPro" id="IPR011492">
    <property type="entry name" value="Flavi_DEAD"/>
</dbReference>
<dbReference type="GO" id="GO:0017111">
    <property type="term" value="F:ribonucleoside triphosphate phosphatase activity"/>
    <property type="evidence" value="ECO:0007669"/>
    <property type="project" value="UniProtKB-EC"/>
</dbReference>
<keyword evidence="39" id="KW-0325">Glycoprotein</keyword>
<evidence type="ECO:0000256" key="17">
    <source>
        <dbReference type="ARBA" id="ARBA00022670"/>
    </source>
</evidence>
<evidence type="ECO:0000256" key="8">
    <source>
        <dbReference type="ARBA" id="ARBA00022482"/>
    </source>
</evidence>
<feature type="transmembrane region" description="Helical" evidence="48">
    <location>
        <begin position="885"/>
        <end position="907"/>
    </location>
</feature>
<evidence type="ECO:0000256" key="9">
    <source>
        <dbReference type="ARBA" id="ARBA00022484"/>
    </source>
</evidence>
<keyword evidence="32" id="KW-0694">RNA-binding</keyword>
<evidence type="ECO:0000256" key="22">
    <source>
        <dbReference type="ARBA" id="ARBA00022741"/>
    </source>
</evidence>
<dbReference type="InterPro" id="IPR007094">
    <property type="entry name" value="RNA-dir_pol_PSvirus"/>
</dbReference>
<dbReference type="InterPro" id="IPR009003">
    <property type="entry name" value="Peptidase_S1_PA"/>
</dbReference>
<dbReference type="Pfam" id="PF00998">
    <property type="entry name" value="RdRP_3"/>
    <property type="match status" value="1"/>
</dbReference>
<dbReference type="GO" id="GO:0005524">
    <property type="term" value="F:ATP binding"/>
    <property type="evidence" value="ECO:0007669"/>
    <property type="project" value="UniProtKB-KW"/>
</dbReference>
<keyword evidence="31" id="KW-1043">Host membrane</keyword>
<comment type="subcellular location">
    <subcellularLocation>
        <location evidence="4">Host cytoplasm</location>
    </subcellularLocation>
    <subcellularLocation>
        <location evidence="2">Host endoplasmic reticulum membrane</location>
        <topology evidence="2">Multi-pass membrane protein</topology>
    </subcellularLocation>
    <subcellularLocation>
        <location evidence="5">Host endoplasmic reticulum membrane</location>
        <topology evidence="5">Peripheral membrane protein</topology>
    </subcellularLocation>
    <subcellularLocation>
        <location evidence="1">Host nucleus</location>
    </subcellularLocation>
    <subcellularLocation>
        <location evidence="3">Virion membrane</location>
    </subcellularLocation>
</comment>
<feature type="transmembrane region" description="Helical" evidence="48">
    <location>
        <begin position="2111"/>
        <end position="2133"/>
    </location>
</feature>
<dbReference type="Pfam" id="PF07652">
    <property type="entry name" value="Flavi_DEAD"/>
    <property type="match status" value="1"/>
</dbReference>
<keyword evidence="12" id="KW-0167">Capsid protein</keyword>
<feature type="domain" description="Helicase ATP-binding" evidence="50">
    <location>
        <begin position="1473"/>
        <end position="1616"/>
    </location>
</feature>
<evidence type="ECO:0000256" key="5">
    <source>
        <dbReference type="ARBA" id="ARBA00004291"/>
    </source>
</evidence>
<dbReference type="GO" id="GO:0019028">
    <property type="term" value="C:viral capsid"/>
    <property type="evidence" value="ECO:0007669"/>
    <property type="project" value="UniProtKB-KW"/>
</dbReference>
<keyword evidence="14" id="KW-0945">Host-virus interaction</keyword>
<evidence type="ECO:0000256" key="3">
    <source>
        <dbReference type="ARBA" id="ARBA00004182"/>
    </source>
</evidence>
<dbReference type="InterPro" id="IPR014001">
    <property type="entry name" value="Helicase_ATP-bd"/>
</dbReference>
<dbReference type="GO" id="GO:0039654">
    <property type="term" value="P:fusion of virus membrane with host endosome membrane"/>
    <property type="evidence" value="ECO:0007669"/>
    <property type="project" value="UniProtKB-KW"/>
</dbReference>
<dbReference type="EMBL" id="OP860410">
    <property type="protein sequence ID" value="WFS72483.1"/>
    <property type="molecule type" value="Genomic_RNA"/>
</dbReference>
<evidence type="ECO:0000256" key="18">
    <source>
        <dbReference type="ARBA" id="ARBA00022679"/>
    </source>
</evidence>
<dbReference type="InterPro" id="IPR043128">
    <property type="entry name" value="Rev_trsase/Diguanyl_cyclase"/>
</dbReference>
<dbReference type="Pfam" id="PF08300">
    <property type="entry name" value="HCV_NS5a_1a"/>
    <property type="match status" value="1"/>
</dbReference>
<evidence type="ECO:0000256" key="20">
    <source>
        <dbReference type="ARBA" id="ARBA00022695"/>
    </source>
</evidence>
<keyword evidence="36" id="KW-1072">Activation of host autophagy by virus</keyword>
<evidence type="ECO:0000259" key="49">
    <source>
        <dbReference type="PROSITE" id="PS50507"/>
    </source>
</evidence>
<keyword evidence="25" id="KW-0347">Helicase</keyword>
<dbReference type="SMART" id="SM00487">
    <property type="entry name" value="DEXDc"/>
    <property type="match status" value="1"/>
</dbReference>
<dbReference type="GO" id="GO:0042025">
    <property type="term" value="C:host cell nucleus"/>
    <property type="evidence" value="ECO:0007669"/>
    <property type="project" value="UniProtKB-SubCell"/>
</dbReference>
<dbReference type="Pfam" id="PF01538">
    <property type="entry name" value="HCV_NS2"/>
    <property type="match status" value="1"/>
</dbReference>
<keyword evidence="42" id="KW-0922">Interferon antiviral system evasion</keyword>
<dbReference type="Gene3D" id="2.40.10.10">
    <property type="entry name" value="Trypsin-like serine proteases"/>
    <property type="match status" value="1"/>
</dbReference>
<dbReference type="CDD" id="cd23203">
    <property type="entry name" value="Pegivirus_RdRp"/>
    <property type="match status" value="1"/>
</dbReference>
<feature type="transmembrane region" description="Helical" evidence="48">
    <location>
        <begin position="179"/>
        <end position="198"/>
    </location>
</feature>
<evidence type="ECO:0000256" key="38">
    <source>
        <dbReference type="ARBA" id="ARBA00023136"/>
    </source>
</evidence>
<keyword evidence="22" id="KW-0547">Nucleotide-binding</keyword>
<evidence type="ECO:0000256" key="11">
    <source>
        <dbReference type="ARBA" id="ARBA00022510"/>
    </source>
</evidence>
<evidence type="ECO:0000259" key="52">
    <source>
        <dbReference type="PROSITE" id="PS51822"/>
    </source>
</evidence>
<comment type="catalytic activity">
    <reaction evidence="46">
        <text>a ribonucleoside 5'-triphosphate + H2O = a ribonucleoside 5'-diphosphate + phosphate + H(+)</text>
        <dbReference type="Rhea" id="RHEA:23680"/>
        <dbReference type="ChEBI" id="CHEBI:15377"/>
        <dbReference type="ChEBI" id="CHEBI:15378"/>
        <dbReference type="ChEBI" id="CHEBI:43474"/>
        <dbReference type="ChEBI" id="CHEBI:57930"/>
        <dbReference type="ChEBI" id="CHEBI:61557"/>
        <dbReference type="EC" id="3.6.1.15"/>
    </reaction>
</comment>
<dbReference type="SUPFAM" id="SSF52540">
    <property type="entry name" value="P-loop containing nucleoside triphosphate hydrolases"/>
    <property type="match status" value="1"/>
</dbReference>
<evidence type="ECO:0000256" key="21">
    <source>
        <dbReference type="ARBA" id="ARBA00022723"/>
    </source>
</evidence>
<keyword evidence="43" id="KW-0899">Viral immunoevasion</keyword>
<evidence type="ECO:0000256" key="15">
    <source>
        <dbReference type="ARBA" id="ARBA00022595"/>
    </source>
</evidence>
<keyword evidence="18" id="KW-0808">Transferase</keyword>
<dbReference type="InterPro" id="IPR013192">
    <property type="entry name" value="HCV_NS5A_1a"/>
</dbReference>
<dbReference type="GO" id="GO:0004197">
    <property type="term" value="F:cysteine-type endopeptidase activity"/>
    <property type="evidence" value="ECO:0007669"/>
    <property type="project" value="InterPro"/>
</dbReference>
<evidence type="ECO:0000256" key="24">
    <source>
        <dbReference type="ARBA" id="ARBA00022804"/>
    </source>
</evidence>
<dbReference type="InterPro" id="IPR002518">
    <property type="entry name" value="HCV_NS2"/>
</dbReference>
<keyword evidence="8" id="KW-1113">Inhibition of host RLR pathway by virus</keyword>
<keyword evidence="20" id="KW-0548">Nucleotidyltransferase</keyword>
<dbReference type="Gene3D" id="2.20.25.210">
    <property type="entry name" value="Hepatitis C NS5A, domain 1B"/>
    <property type="match status" value="1"/>
</dbReference>
<evidence type="ECO:0000313" key="53">
    <source>
        <dbReference type="EMBL" id="WFS72483.1"/>
    </source>
</evidence>
<dbReference type="InterPro" id="IPR004109">
    <property type="entry name" value="HepC_NS3_protease"/>
</dbReference>
<keyword evidence="41" id="KW-1035">Host cytoplasm</keyword>
<evidence type="ECO:0000256" key="19">
    <source>
        <dbReference type="ARBA" id="ARBA00022692"/>
    </source>
</evidence>
<keyword evidence="15" id="KW-1162">Viral penetration into host cytoplasm</keyword>
<keyword evidence="10" id="KW-1168">Fusion of virus membrane with host membrane</keyword>
<evidence type="ECO:0000256" key="31">
    <source>
        <dbReference type="ARBA" id="ARBA00022870"/>
    </source>
</evidence>
<feature type="transmembrane region" description="Helical" evidence="48">
    <location>
        <begin position="368"/>
        <end position="390"/>
    </location>
</feature>
<feature type="transmembrane region" description="Helical" evidence="48">
    <location>
        <begin position="204"/>
        <end position="224"/>
    </location>
</feature>
<evidence type="ECO:0000256" key="28">
    <source>
        <dbReference type="ARBA" id="ARBA00022830"/>
    </source>
</evidence>
<dbReference type="SUPFAM" id="SSF50494">
    <property type="entry name" value="Trypsin-like serine proteases"/>
    <property type="match status" value="1"/>
</dbReference>
<dbReference type="GO" id="GO:0052170">
    <property type="term" value="P:symbiont-mediated suppression of host innate immune response"/>
    <property type="evidence" value="ECO:0007669"/>
    <property type="project" value="UniProtKB-KW"/>
</dbReference>
<evidence type="ECO:0000256" key="6">
    <source>
        <dbReference type="ARBA" id="ARBA00020107"/>
    </source>
</evidence>
<keyword evidence="9" id="KW-0696">RNA-directed RNA polymerase</keyword>
<dbReference type="GO" id="GO:0003723">
    <property type="term" value="F:RNA binding"/>
    <property type="evidence" value="ECO:0007669"/>
    <property type="project" value="UniProtKB-KW"/>
</dbReference>
<evidence type="ECO:0000256" key="37">
    <source>
        <dbReference type="ARBA" id="ARBA00023065"/>
    </source>
</evidence>
<accession>A0AAT9TZ72</accession>
<evidence type="ECO:0000256" key="42">
    <source>
        <dbReference type="ARBA" id="ARBA00023258"/>
    </source>
</evidence>
<keyword evidence="34 48" id="KW-1133">Transmembrane helix</keyword>
<dbReference type="InterPro" id="IPR027417">
    <property type="entry name" value="P-loop_NTPase"/>
</dbReference>
<dbReference type="GO" id="GO:0019087">
    <property type="term" value="P:symbiont-mediated transformation of host cell"/>
    <property type="evidence" value="ECO:0007669"/>
    <property type="project" value="InterPro"/>
</dbReference>
<evidence type="ECO:0000259" key="50">
    <source>
        <dbReference type="PROSITE" id="PS51192"/>
    </source>
</evidence>
<protein>
    <recommendedName>
        <fullName evidence="6">Genome polyprotein</fullName>
    </recommendedName>
</protein>
<evidence type="ECO:0000256" key="47">
    <source>
        <dbReference type="ARBA" id="ARBA00047984"/>
    </source>
</evidence>
<evidence type="ECO:0000256" key="26">
    <source>
        <dbReference type="ARBA" id="ARBA00022807"/>
    </source>
</evidence>
<dbReference type="GO" id="GO:0008270">
    <property type="term" value="F:zinc ion binding"/>
    <property type="evidence" value="ECO:0007669"/>
    <property type="project" value="InterPro"/>
</dbReference>
<dbReference type="InterPro" id="IPR038170">
    <property type="entry name" value="NS5A_1a_sf"/>
</dbReference>
<evidence type="ECO:0000256" key="14">
    <source>
        <dbReference type="ARBA" id="ARBA00022581"/>
    </source>
</evidence>
<keyword evidence="33" id="KW-0693">Viral RNA replication</keyword>
<dbReference type="GO" id="GO:0039502">
    <property type="term" value="P:symbiont-mediated suppression of host type I interferon-mediated signaling pathway"/>
    <property type="evidence" value="ECO:0007669"/>
    <property type="project" value="UniProtKB-KW"/>
</dbReference>
<name>A0AAT9TZ72_9FLAV</name>
<evidence type="ECO:0000256" key="41">
    <source>
        <dbReference type="ARBA" id="ARBA00023200"/>
    </source>
</evidence>
<keyword evidence="30" id="KW-0946">Virion</keyword>
<evidence type="ECO:0000256" key="48">
    <source>
        <dbReference type="SAM" id="Phobius"/>
    </source>
</evidence>
<keyword evidence="17" id="KW-0645">Protease</keyword>
<dbReference type="GO" id="GO:0003968">
    <property type="term" value="F:RNA-directed RNA polymerase activity"/>
    <property type="evidence" value="ECO:0007669"/>
    <property type="project" value="UniProtKB-KW"/>
</dbReference>
<evidence type="ECO:0000256" key="10">
    <source>
        <dbReference type="ARBA" id="ARBA00022506"/>
    </source>
</evidence>
<evidence type="ECO:0000259" key="51">
    <source>
        <dbReference type="PROSITE" id="PS51693"/>
    </source>
</evidence>
<keyword evidence="35" id="KW-1182">Viral ion channel</keyword>
<dbReference type="PROSITE" id="PS51822">
    <property type="entry name" value="HV_PV_NS3_PRO"/>
    <property type="match status" value="1"/>
</dbReference>
<evidence type="ECO:0000256" key="36">
    <source>
        <dbReference type="ARBA" id="ARBA00023050"/>
    </source>
</evidence>
<comment type="catalytic activity">
    <reaction evidence="47">
        <text>ATP + H2O = ADP + phosphate + H(+)</text>
        <dbReference type="Rhea" id="RHEA:13065"/>
        <dbReference type="ChEBI" id="CHEBI:15377"/>
        <dbReference type="ChEBI" id="CHEBI:15378"/>
        <dbReference type="ChEBI" id="CHEBI:30616"/>
        <dbReference type="ChEBI" id="CHEBI:43474"/>
        <dbReference type="ChEBI" id="CHEBI:456216"/>
        <dbReference type="EC" id="3.6.4.13"/>
    </reaction>
</comment>
<feature type="transmembrane region" description="Helical" evidence="48">
    <location>
        <begin position="1013"/>
        <end position="1030"/>
    </location>
</feature>
<evidence type="ECO:0000256" key="35">
    <source>
        <dbReference type="ARBA" id="ARBA00023039"/>
    </source>
</evidence>
<evidence type="ECO:0000256" key="30">
    <source>
        <dbReference type="ARBA" id="ARBA00022844"/>
    </source>
</evidence>
<sequence length="3355" mass="360868">MLARRLCQTVRYCLIGSLREGRSDTVANHMRVCFVLVLGLLGGFLAASSSNSSSSASSSPSSTAAATTTTGYAKLFGSDQWSGFSWNYTGDGLCLQGLWGNITRNVAQLGSAFKATFSGIGTLVTRQPWQTLLPSWPNLTTSKWHRRRRDLLDVRQAACATGRDISAKYWLPPQRTSRWALGAACVAALGLTFLAAMAGWREQLAWAVILGAWLLPGGEAHVLSSRACYQPKLRTILFSNCCNETDVYWCTSIFCWTKAGCVVCTDVGCWTALGGGVSIYPRGSTAVARKQAMDLFGLVGWAGVLAEGLGLGELYSAGLVAGTFMFGRPTHPALQCNHTCSQAALTWWSDHAPSLSALYQLLATLPEAVWNLISAMPLVFGGLLLFYLALGRWVQVVLLLLAVPGALARTCETPPDFSECGYDTFQEENMTCLCPFGVIRRNFNSSYSWMNITAQCPYNFTALNPTGGVNDWFWTCGWGSWWWQHNNIEYPYSHPFMPPPPLSALCYITRNETWLWNKTFDLVDVSTKWWSGLITTCFLDRRPAKCGGCYGGCFYSTGRHDLGFGTCGGGYRDGPWLFAPLAIIRGVDRYGSQQEYYYDIKPHTQKLLAAQFDLGYGCGYVDSLLNCWLCNINATTCNGLHGGGVPDPGVWWPLPGVPAFDVCINPQYARRRIKEQRGGLALLQRAVEVIFLGDKSKPCYLESGRAPVCPYSAWYPPGGGMVVHVADEQVFDTGPSVLRSMLGFYIALLVYAANSGARVVPALVVFAAVWSFTYAACFPACAEALCTWVACYVRDPCVERRGQRLYWPVGSGLALADSADLPAGLEVSVGTGIVISLWEQYTGLSGLAPLPVLVGLGVSEARNVTSHVYCGPFDPWASRCSWVDLGWLGLLVLAWVSPHVSVALSLVGVSVVSAFRVVSLMPLRALACLWATCTGSPFGRVMVMALFLHFLNAIGMCPWAEAALSRAVVTGPALGWATRLPTWPEVVLGVVCVLLYATVLGRARLAALVAYKLSRGLLGVTFLLLVFGRGHDRGVMGFEICLHVYEAPFSVENTWWWASGAFAFGCLSLSLLSQVGKRIRVRLYARWCRVYCRISVAVGLSPVGRWWVARPPTTVAWIVACVVWPRETSWVGLSLIGAAAIVDLADWAIAHALCMTPDLEPLARCLDTATRHLTREDVAALLRRRWIHGEVIYQHMGQLSAASASTLRDWGATLEPVSLHPCELEEVYDDTMTLTCGKWWGGKPVVARCGRSVLVGTLDSVATLPPGYQLSAPLLVTRPPRGFFQTLRISMLGRDDEPSPGQVVVLSTATQCSMGCGVAGVLYTTFHATAGRALAGPHGPRNPYWTSPSDDVACYPLLPPLGSLDACSCGDHSRWVITPSGQLVHGVETGEHHVTLDCPLAVDKIKGASGSPVLCDKGHAVGMLVGALHRHGVADRVRFVQPWKTRPGDAQVAPATAYPTVPGTGYNEVPYIAPTGSGKSTKFPAHLAQEGHRVLVLNPSVVTTKSMLKYMKELTGKAPNVYAGTGRYSVTCTTGSKITYMTYGRFLVDGEHYLQDKDVVICDECHATDGTTILGIGYVRAKAKKAGVKLVVFSTATPPGTTMAPHKNITETPLDSDGDIPFYGLTLKSAQYASGRHVIFCHSKAECTRVATCLQERGITAVTYWRGKSPDVLRDDKNLVVVATDAISTGYTGNFVSVTDCCSVVEEDVEVDLNPTFSIGVVVRPADAALRLQRRGRTGRGAPGTYRPVVVAAPPSGVCSTAAGWAAAETGYMWYGMSNQDLQCYMDSYQQCPYTSRLQGDITEPVRVLGALKPLFHVVECTQEALKDTTWPMLTGIQRRLCLEADAAPPSDDIRWAGLRGTSAVPLLYRIGQVTAPVCGHALARKMADALGDTSYADTGVGPVLLAGAALAAAVAIAGATGSLVIKSVWEVLPAGSPTHPNASTAAERGSLQEEGPVPEAALQEVVTSLDWPFCTAVWGAAESGASVVKDAWGHLSGAARDWWLSEGHPVVRSIPVGSKAADLLRVLEANISAVVCGGIAVAGARSSPPFAALAALVTGVQVAAPRNIIWLLTLAGGLAGSLVGGSRAAMALAGGFYLGTRVAGLSWLDTIMGAAAGYEACIAFCATTLDLLDGKITLAGALPCLVGLMSPGAAAAGVALALILRSSAGKDTSRWMNRLLSMLPKSNVLPDKFFEDEQNVRLADAVRRLSMIQRVKAFCEAFDEPTYVMTGGGWLPAIWTFGEQIVRWLLSLAKNCVSIPSLPLVGCSRGYGGAWQGEGTGSTTCSCGALVTVSVVQGLPTVSGPRTCRHVWRGTFPINTTTKWTLSARPAITGADSYTFLIGVNHTITVEPHEGAFDIVATTTGTLTLQQVLRAAAYGPVAVDGCPISTYCGEALAVGFTKGQCICFDGKQVRLPHRVGRRIVVPNIAYYPRLMLDDGSDTAESVVGPAERAVEVATTLADEATTIAEATVETAGTMLTAAFEARRRAEMEAWKLREQMMGRDLHADGCAPDADDSPDHSLTNRLLYAALEDDDPTPTEADEYYDCNNAAVVPPAEEPALTGVAPPPPSDEISDIKSVTQTVTAVVHKAMDAEGPVLGALRAAVEVVRSAPQAVRAFAQSVKSVEPDITYSVPVTELRSVRTIQFAWTCCGGGTSSVTTSDHDTVGHAAKLAGLPEAHPHGFRIEGGGVSAGTLCRKLPGETLVQAVCNPSAIPVGTTVVRTLVHRCCGEDRSLTKAFGPSTPCVLLGALWGDTTGFWWDGDRLVEPDDEIGDCGSVLELRHETPCGYSYVWSGMPIHTGEPRPAPVTRPITGALRADATRVYTTQPQDIYKRIAKVTIDQVEAEADEFYLDAYNLALAKANKILNPGWSYDEAVSKVKPNSARGHVANITVADLQTPRGKAIVLRCLDDIRTGCCVAPFMLRPKVEVFPKTKETYKPPRLIVYPSLEFRVAEKMILGDPSITAKAVMGDSYGFQYRPNERADVLVKMWKAKKNPICYTLDGVCFDSTVTSADIQREGEIFARASADPDLVRKLHAHYAEGPMMDGAGRIVGVRRCRASGTLTTSAGNSITCYLKVTAACRKAGIPNPSFLIHGDDVVVIAEKTEDDRCDALAAALRSYGYDCVPTAHADLTTAESCSASLDVVRTVRGQKFMLRCDMRRGLGRTLAEFGDPVGTAWGYTINYPTHPIVMYVLLPVLLSIALNNGDGPDQRVTVDIRGNTVDLPLHALGSAIKRLHGRDTLAVVGHSAVALEESYACLAFFKMRGLGHWRRYRRKVRVRMMRAGPVWAKLARELLWDPSDSLGPDLSEGQYEIPAELWTQAYEGLIVRVKPRVTRSRLLALGLLAVVVSMALI</sequence>
<feature type="transmembrane region" description="Helical" evidence="48">
    <location>
        <begin position="1055"/>
        <end position="1075"/>
    </location>
</feature>
<keyword evidence="26" id="KW-0788">Thiol protease</keyword>
<evidence type="ECO:0000256" key="44">
    <source>
        <dbReference type="ARBA" id="ARBA00023296"/>
    </source>
</evidence>
<feature type="transmembrane region" description="Helical" evidence="48">
    <location>
        <begin position="742"/>
        <end position="766"/>
    </location>
</feature>
<evidence type="ECO:0000256" key="45">
    <source>
        <dbReference type="ARBA" id="ARBA00023303"/>
    </source>
</evidence>
<dbReference type="SUPFAM" id="SSF56672">
    <property type="entry name" value="DNA/RNA polymerases"/>
    <property type="match status" value="1"/>
</dbReference>
<evidence type="ECO:0000256" key="33">
    <source>
        <dbReference type="ARBA" id="ARBA00022953"/>
    </source>
</evidence>
<organism evidence="53">
    <name type="scientific">Dremomys pernyi pegivirus</name>
    <dbReference type="NCBI Taxonomy" id="3040112"/>
    <lineage>
        <taxon>Viruses</taxon>
        <taxon>Riboviria</taxon>
        <taxon>Orthornavirae</taxon>
        <taxon>Kitrinoviricota</taxon>
        <taxon>Flasuviricetes</taxon>
        <taxon>Amarillovirales</taxon>
        <taxon>Flaviviridae</taxon>
    </lineage>
</organism>
<feature type="transmembrane region" description="Helical" evidence="48">
    <location>
        <begin position="982"/>
        <end position="1001"/>
    </location>
</feature>
<evidence type="ECO:0000256" key="32">
    <source>
        <dbReference type="ARBA" id="ARBA00022884"/>
    </source>
</evidence>
<feature type="domain" description="Peptidase S29" evidence="52">
    <location>
        <begin position="1271"/>
        <end position="1452"/>
    </location>
</feature>
<keyword evidence="13" id="KW-1048">Host nucleus</keyword>
<dbReference type="PROSITE" id="PS51192">
    <property type="entry name" value="HELICASE_ATP_BIND_1"/>
    <property type="match status" value="1"/>
</dbReference>
<keyword evidence="38 48" id="KW-0472">Membrane</keyword>
<dbReference type="GO" id="GO:0019062">
    <property type="term" value="P:virion attachment to host cell"/>
    <property type="evidence" value="ECO:0007669"/>
    <property type="project" value="UniProtKB-KW"/>
</dbReference>
<dbReference type="Gene3D" id="1.10.820.10">
    <property type="entry name" value="RNA Helicase Chain A , domain 3"/>
    <property type="match status" value="1"/>
</dbReference>
<evidence type="ECO:0000256" key="7">
    <source>
        <dbReference type="ARBA" id="ARBA00022448"/>
    </source>
</evidence>
<dbReference type="GO" id="GO:0004252">
    <property type="term" value="F:serine-type endopeptidase activity"/>
    <property type="evidence" value="ECO:0007669"/>
    <property type="project" value="InterPro"/>
</dbReference>
<dbReference type="InterPro" id="IPR043504">
    <property type="entry name" value="Peptidase_S1_PA_chymotrypsin"/>
</dbReference>
<evidence type="ECO:0000256" key="29">
    <source>
        <dbReference type="ARBA" id="ARBA00022840"/>
    </source>
</evidence>
<feature type="transmembrane region" description="Helical" evidence="48">
    <location>
        <begin position="295"/>
        <end position="315"/>
    </location>
</feature>
<dbReference type="GO" id="GO:0039694">
    <property type="term" value="P:viral RNA genome replication"/>
    <property type="evidence" value="ECO:0007669"/>
    <property type="project" value="InterPro"/>
</dbReference>
<dbReference type="InterPro" id="IPR002166">
    <property type="entry name" value="RNA_pol_HCV"/>
</dbReference>
<dbReference type="GO" id="GO:0044167">
    <property type="term" value="C:host cell endoplasmic reticulum membrane"/>
    <property type="evidence" value="ECO:0007669"/>
    <property type="project" value="UniProtKB-SubCell"/>
</dbReference>
<keyword evidence="11" id="KW-1170">Fusion of virus membrane with host endosomal membrane</keyword>
<dbReference type="Gene3D" id="3.40.50.300">
    <property type="entry name" value="P-loop containing nucleotide triphosphate hydrolases"/>
    <property type="match status" value="2"/>
</dbReference>
<keyword evidence="23" id="KW-0378">Hydrolase</keyword>
<keyword evidence="37" id="KW-0406">Ion transport</keyword>
<keyword evidence="21" id="KW-0479">Metal-binding</keyword>
<feature type="domain" description="Peptidase C18" evidence="51">
    <location>
        <begin position="1146"/>
        <end position="1271"/>
    </location>
</feature>
<evidence type="ECO:0000256" key="16">
    <source>
        <dbReference type="ARBA" id="ARBA00022632"/>
    </source>
</evidence>
<dbReference type="Pfam" id="PF02907">
    <property type="entry name" value="Peptidase_S29"/>
    <property type="match status" value="1"/>
</dbReference>
<evidence type="ECO:0000256" key="2">
    <source>
        <dbReference type="ARBA" id="ARBA00004153"/>
    </source>
</evidence>
<keyword evidence="29" id="KW-0067">ATP-binding</keyword>
<evidence type="ECO:0000256" key="12">
    <source>
        <dbReference type="ARBA" id="ARBA00022561"/>
    </source>
</evidence>
<keyword evidence="45" id="KW-0407">Ion channel</keyword>
<dbReference type="Pfam" id="PF01001">
    <property type="entry name" value="HCV_NS4b"/>
    <property type="match status" value="1"/>
</dbReference>
<keyword evidence="19 48" id="KW-0812">Transmembrane</keyword>
<reference evidence="53" key="1">
    <citation type="journal article" date="2023" name="Nat. Commun.">
        <title>Virus diversity, wildlife-domestic animal circulation and potential zoonotic viruses of small mammals, pangolins and zoo animals.</title>
        <authorList>
            <person name="Cui X."/>
            <person name="Fan K."/>
            <person name="Liang X."/>
            <person name="Gong W."/>
            <person name="Chen W."/>
            <person name="He B."/>
            <person name="Chen X."/>
            <person name="Wang H."/>
            <person name="Wang X."/>
            <person name="Zhang P."/>
            <person name="Lu X."/>
            <person name="Chen R."/>
            <person name="Lin K."/>
            <person name="Liu J."/>
            <person name="Zhai J."/>
            <person name="Liu D.X."/>
            <person name="Shan F."/>
            <person name="Li Y."/>
            <person name="Chen R.A."/>
            <person name="Meng H."/>
            <person name="Li X."/>
            <person name="Mi S."/>
            <person name="Jiang J."/>
            <person name="Zhou N."/>
            <person name="Chen Z."/>
            <person name="Zou J.-J."/>
            <person name="Ge D."/>
            <person name="Yang Q."/>
            <person name="He K."/>
            <person name="Chen T."/>
            <person name="Wu Y.-J."/>
            <person name="Lu H."/>
            <person name="Irwin D.M."/>
            <person name="Shen X."/>
            <person name="Hu Y."/>
            <person name="Lu X."/>
            <person name="Ding C."/>
            <person name="Guan Y."/>
            <person name="Tu C."/>
            <person name="Shen Y."/>
        </authorList>
    </citation>
    <scope>NUCLEOTIDE SEQUENCE</scope>
    <source>
        <strain evidence="53">SC/C7-54.2/2022</strain>
    </source>
</reference>
<keyword evidence="24" id="KW-1161">Viral attachment to host cell</keyword>
<feature type="transmembrane region" description="Helical" evidence="48">
    <location>
        <begin position="1087"/>
        <end position="1108"/>
    </location>
</feature>
<evidence type="ECO:0000256" key="34">
    <source>
        <dbReference type="ARBA" id="ARBA00022989"/>
    </source>
</evidence>
<dbReference type="GO" id="GO:0015267">
    <property type="term" value="F:channel activity"/>
    <property type="evidence" value="ECO:0007669"/>
    <property type="project" value="UniProtKB-KW"/>
</dbReference>
<dbReference type="PROSITE" id="PS51693">
    <property type="entry name" value="HCV_NS2_PRO"/>
    <property type="match status" value="1"/>
</dbReference>
<feature type="domain" description="RdRp catalytic" evidence="49">
    <location>
        <begin position="2997"/>
        <end position="3111"/>
    </location>
</feature>
<dbReference type="GO" id="GO:0034220">
    <property type="term" value="P:monoatomic ion transmembrane transport"/>
    <property type="evidence" value="ECO:0007669"/>
    <property type="project" value="UniProtKB-KW"/>
</dbReference>
<keyword evidence="40" id="KW-1038">Host endoplasmic reticulum</keyword>
<evidence type="ECO:0000256" key="23">
    <source>
        <dbReference type="ARBA" id="ARBA00022801"/>
    </source>
</evidence>
<dbReference type="GO" id="GO:0006508">
    <property type="term" value="P:proteolysis"/>
    <property type="evidence" value="ECO:0007669"/>
    <property type="project" value="UniProtKB-KW"/>
</dbReference>
<dbReference type="GO" id="GO:0055036">
    <property type="term" value="C:virion membrane"/>
    <property type="evidence" value="ECO:0007669"/>
    <property type="project" value="UniProtKB-SubCell"/>
</dbReference>
<dbReference type="GO" id="GO:0039520">
    <property type="term" value="P:symbiont-mediated activation of host autophagy"/>
    <property type="evidence" value="ECO:0007669"/>
    <property type="project" value="UniProtKB-KW"/>
</dbReference>
<evidence type="ECO:0000256" key="13">
    <source>
        <dbReference type="ARBA" id="ARBA00022562"/>
    </source>
</evidence>
<dbReference type="Gene3D" id="2.40.10.120">
    <property type="match status" value="1"/>
</dbReference>
<evidence type="ECO:0000256" key="25">
    <source>
        <dbReference type="ARBA" id="ARBA00022806"/>
    </source>
</evidence>
<evidence type="ECO:0000256" key="43">
    <source>
        <dbReference type="ARBA" id="ARBA00023280"/>
    </source>
</evidence>
<evidence type="ECO:0000256" key="27">
    <source>
        <dbReference type="ARBA" id="ARBA00022825"/>
    </source>
</evidence>
<dbReference type="GO" id="GO:0046718">
    <property type="term" value="P:symbiont entry into host cell"/>
    <property type="evidence" value="ECO:0007669"/>
    <property type="project" value="UniProtKB-KW"/>
</dbReference>
<evidence type="ECO:0000256" key="39">
    <source>
        <dbReference type="ARBA" id="ARBA00023180"/>
    </source>
</evidence>
<proteinExistence type="predicted"/>
<keyword evidence="44" id="KW-1160">Virus entry into host cell</keyword>
<evidence type="ECO:0000256" key="1">
    <source>
        <dbReference type="ARBA" id="ARBA00004147"/>
    </source>
</evidence>
<keyword evidence="7" id="KW-0813">Transport</keyword>
<evidence type="ECO:0000256" key="40">
    <source>
        <dbReference type="ARBA" id="ARBA00023184"/>
    </source>
</evidence>
<dbReference type="Gene3D" id="3.30.70.270">
    <property type="match status" value="2"/>
</dbReference>
<dbReference type="GO" id="GO:0003724">
    <property type="term" value="F:RNA helicase activity"/>
    <property type="evidence" value="ECO:0007669"/>
    <property type="project" value="UniProtKB-EC"/>
</dbReference>
<keyword evidence="28" id="KW-1114">Inhibition of host interferon signaling pathway by virus</keyword>
<keyword evidence="16" id="KW-1090">Inhibition of host innate immune response by virus</keyword>
<keyword evidence="27" id="KW-0720">Serine protease</keyword>
<feature type="transmembrane region" description="Helical" evidence="48">
    <location>
        <begin position="2139"/>
        <end position="2165"/>
    </location>
</feature>
<evidence type="ECO:0000256" key="4">
    <source>
        <dbReference type="ARBA" id="ARBA00004192"/>
    </source>
</evidence>
<dbReference type="InterPro" id="IPR001490">
    <property type="entry name" value="HCV_NS4b"/>
</dbReference>